<keyword evidence="4" id="KW-1185">Reference proteome</keyword>
<gene>
    <name evidence="3" type="ORF">LXT13_17775</name>
</gene>
<protein>
    <submittedName>
        <fullName evidence="3">PEP-CTERM sorting domain-containing protein</fullName>
    </submittedName>
</protein>
<evidence type="ECO:0000313" key="3">
    <source>
        <dbReference type="EMBL" id="MCE4556247.1"/>
    </source>
</evidence>
<name>A0ABS8XU90_9BURK</name>
<dbReference type="NCBIfam" id="TIGR02595">
    <property type="entry name" value="PEP_CTERM"/>
    <property type="match status" value="1"/>
</dbReference>
<dbReference type="EMBL" id="JAJTWU010000007">
    <property type="protein sequence ID" value="MCE4556247.1"/>
    <property type="molecule type" value="Genomic_DNA"/>
</dbReference>
<keyword evidence="1" id="KW-0732">Signal</keyword>
<evidence type="ECO:0000313" key="4">
    <source>
        <dbReference type="Proteomes" id="UP001200741"/>
    </source>
</evidence>
<proteinExistence type="predicted"/>
<organism evidence="3 4">
    <name type="scientific">Pelomonas cellulosilytica</name>
    <dbReference type="NCBI Taxonomy" id="2906762"/>
    <lineage>
        <taxon>Bacteria</taxon>
        <taxon>Pseudomonadati</taxon>
        <taxon>Pseudomonadota</taxon>
        <taxon>Betaproteobacteria</taxon>
        <taxon>Burkholderiales</taxon>
        <taxon>Sphaerotilaceae</taxon>
        <taxon>Roseateles</taxon>
    </lineage>
</organism>
<evidence type="ECO:0000259" key="2">
    <source>
        <dbReference type="Pfam" id="PF07589"/>
    </source>
</evidence>
<reference evidence="3 4" key="1">
    <citation type="submission" date="2021-12" db="EMBL/GenBank/DDBJ databases">
        <title>Genome seq of P8.</title>
        <authorList>
            <person name="Seo T."/>
        </authorList>
    </citation>
    <scope>NUCLEOTIDE SEQUENCE [LARGE SCALE GENOMIC DNA]</scope>
    <source>
        <strain evidence="3 4">P8</strain>
    </source>
</reference>
<dbReference type="Proteomes" id="UP001200741">
    <property type="component" value="Unassembled WGS sequence"/>
</dbReference>
<dbReference type="Pfam" id="PF07589">
    <property type="entry name" value="PEP-CTERM"/>
    <property type="match status" value="1"/>
</dbReference>
<evidence type="ECO:0000256" key="1">
    <source>
        <dbReference type="SAM" id="SignalP"/>
    </source>
</evidence>
<feature type="signal peptide" evidence="1">
    <location>
        <begin position="1"/>
        <end position="24"/>
    </location>
</feature>
<accession>A0ABS8XU90</accession>
<feature type="domain" description="Ice-binding protein C-terminal" evidence="2">
    <location>
        <begin position="229"/>
        <end position="253"/>
    </location>
</feature>
<sequence>MKTRPLAALAAIPLCLAVAMPAHADYGVDVGADRNEGGGSYQISASVNYSSVNVMATASADLDHGALHAYAYSTNDPVLRSGCAPYELQCNWGTTATAALWDVITLKPSAQGAPSTFNYSFSIDGTKTPGKWWSWNAVYASYYFGVDPNGWTHPSGLSGDDDSVVEGTFEAPTSGPLKIYFFERISVRAEGGAVTDYSNTMKFDWELPPGWTYTSESGAFMRAVTPTSPVPEPASAALLLGGLALLGARTRRR</sequence>
<dbReference type="InterPro" id="IPR013424">
    <property type="entry name" value="Ice-binding_C"/>
</dbReference>
<comment type="caution">
    <text evidence="3">The sequence shown here is derived from an EMBL/GenBank/DDBJ whole genome shotgun (WGS) entry which is preliminary data.</text>
</comment>
<feature type="chain" id="PRO_5046623481" evidence="1">
    <location>
        <begin position="25"/>
        <end position="253"/>
    </location>
</feature>
<dbReference type="RefSeq" id="WP_233373293.1">
    <property type="nucleotide sequence ID" value="NZ_JAJTWU010000007.1"/>
</dbReference>